<feature type="domain" description="DUF4300" evidence="2">
    <location>
        <begin position="45"/>
        <end position="301"/>
    </location>
</feature>
<dbReference type="AlphaFoldDB" id="A0A379DKI6"/>
<protein>
    <recommendedName>
        <fullName evidence="2">DUF4300 domain-containing protein</fullName>
    </recommendedName>
</protein>
<dbReference type="Proteomes" id="UP000254263">
    <property type="component" value="Unassembled WGS sequence"/>
</dbReference>
<reference evidence="3 4" key="1">
    <citation type="submission" date="2018-06" db="EMBL/GenBank/DDBJ databases">
        <authorList>
            <consortium name="Pathogen Informatics"/>
            <person name="Doyle S."/>
        </authorList>
    </citation>
    <scope>NUCLEOTIDE SEQUENCE [LARGE SCALE GENOMIC DNA]</scope>
    <source>
        <strain evidence="3 4">NCTC13100</strain>
    </source>
</reference>
<dbReference type="Pfam" id="PF14133">
    <property type="entry name" value="DUF4300"/>
    <property type="match status" value="1"/>
</dbReference>
<accession>A0A379DKI6</accession>
<keyword evidence="1" id="KW-0472">Membrane</keyword>
<sequence length="319" mass="37067">MNTRFFYLLIIQIISFFVLPAFIGCTESKQNKNSTNHPEPVRKITYSNLLDKETQEELAKAMTDAGISPKNIVSFLQNVNQFNLAIEHKGLVEKGFFISDTLCPCYDEAMMQKMWDEKYPDFLGFNCRITSFDLLRDFVTVEHPAQECPMMLVFDEGALDNCGRMLFSIEERKIFRNLFSNIPTSYGKDINEHLTNVRKNWQSKGIRFIHKNDPRKASLISIVMHSAITPEESMLFFGHTGVLIPFGNKLLFIEKLAFQEPYQAIIFDDRTYLNDYLMNKYDVDWDQPTASPFLMENDELLEGYRMNPVKKHAAESRNL</sequence>
<dbReference type="InterPro" id="IPR025389">
    <property type="entry name" value="DUF4300"/>
</dbReference>
<evidence type="ECO:0000313" key="4">
    <source>
        <dbReference type="Proteomes" id="UP000254263"/>
    </source>
</evidence>
<evidence type="ECO:0000256" key="1">
    <source>
        <dbReference type="SAM" id="Phobius"/>
    </source>
</evidence>
<keyword evidence="1" id="KW-0812">Transmembrane</keyword>
<dbReference type="RefSeq" id="WP_018360341.1">
    <property type="nucleotide sequence ID" value="NZ_UGTI01000001.1"/>
</dbReference>
<gene>
    <name evidence="3" type="ORF">NCTC13100_01640</name>
</gene>
<organism evidence="3 4">
    <name type="scientific">Porphyromonas macacae</name>
    <dbReference type="NCBI Taxonomy" id="28115"/>
    <lineage>
        <taxon>Bacteria</taxon>
        <taxon>Pseudomonadati</taxon>
        <taxon>Bacteroidota</taxon>
        <taxon>Bacteroidia</taxon>
        <taxon>Bacteroidales</taxon>
        <taxon>Porphyromonadaceae</taxon>
        <taxon>Porphyromonas</taxon>
    </lineage>
</organism>
<evidence type="ECO:0000313" key="3">
    <source>
        <dbReference type="EMBL" id="SUB78464.1"/>
    </source>
</evidence>
<dbReference type="EMBL" id="UGTI01000001">
    <property type="protein sequence ID" value="SUB78464.1"/>
    <property type="molecule type" value="Genomic_DNA"/>
</dbReference>
<proteinExistence type="predicted"/>
<feature type="transmembrane region" description="Helical" evidence="1">
    <location>
        <begin position="6"/>
        <end position="25"/>
    </location>
</feature>
<name>A0A379DKI6_9PORP</name>
<keyword evidence="1" id="KW-1133">Transmembrane helix</keyword>
<evidence type="ECO:0000259" key="2">
    <source>
        <dbReference type="Pfam" id="PF14133"/>
    </source>
</evidence>
<dbReference type="PROSITE" id="PS51257">
    <property type="entry name" value="PROKAR_LIPOPROTEIN"/>
    <property type="match status" value="1"/>
</dbReference>